<dbReference type="EnsemblPlants" id="Kaladp0039s0038.1.v1.1">
    <property type="protein sequence ID" value="Kaladp0039s0038.1.v1.1.CDS.1"/>
    <property type="gene ID" value="Kaladp0039s0038.v1.1"/>
</dbReference>
<sequence length="459" mass="50267">MSVMEASNDVQVWDNAAFDDSGGLERPSPDMKASWADMDRQCLGASTEYDSSKENKNPLLGISSPAAFKTPVSNPLLQPRNVVAEKMMGSGKIESKKTVQLQVPKGKKDSALRDDAIIDLEIEQVEMEISRLSLKLNALRLEKAEKKSRIGERRCSIVPAKYMEPKQSTNHKLGFLQKNQDSKPQRIRGVSLCPAEIYSATKSHPAMSKSEVSNSSVKQGSRRQSCFWRLGEIDELKVTKERGGKSASVSPKSRKPVPRLDTAKKAVTTIGSKKPMRKDVAVLSSVEPKKLFGERSAPPPKKPVKSGRVVASRYNQSSTAHNSSVDRPGKLRSSSETEGEGAHKSETDKQRRDSVAGSESRVKKRWEIPVKCEVVVYKSDEESSPVIDEIADVLPKIRTVRCVNDTPRDSGSVKRVADLMGKKSFFGGGAEGEEVGVVCQALSFVDEEGDGDGDESCEQ</sequence>
<keyword evidence="1" id="KW-0175">Coiled coil</keyword>
<evidence type="ECO:0000313" key="3">
    <source>
        <dbReference type="EnsemblPlants" id="Kaladp0039s0038.1.v1.1.CDS.1"/>
    </source>
</evidence>
<evidence type="ECO:0000256" key="1">
    <source>
        <dbReference type="SAM" id="Coils"/>
    </source>
</evidence>
<evidence type="ECO:0000313" key="4">
    <source>
        <dbReference type="Proteomes" id="UP000594263"/>
    </source>
</evidence>
<keyword evidence="4" id="KW-1185">Reference proteome</keyword>
<feature type="coiled-coil region" evidence="1">
    <location>
        <begin position="122"/>
        <end position="149"/>
    </location>
</feature>
<feature type="compositionally biased region" description="Basic and acidic residues" evidence="2">
    <location>
        <begin position="327"/>
        <end position="354"/>
    </location>
</feature>
<protein>
    <submittedName>
        <fullName evidence="3">Uncharacterized protein</fullName>
    </submittedName>
</protein>
<dbReference type="PANTHER" id="PTHR36386">
    <property type="entry name" value="OS06G0683900 PROTEIN"/>
    <property type="match status" value="1"/>
</dbReference>
<organism evidence="3 4">
    <name type="scientific">Kalanchoe fedtschenkoi</name>
    <name type="common">Lavender scallops</name>
    <name type="synonym">South American air plant</name>
    <dbReference type="NCBI Taxonomy" id="63787"/>
    <lineage>
        <taxon>Eukaryota</taxon>
        <taxon>Viridiplantae</taxon>
        <taxon>Streptophyta</taxon>
        <taxon>Embryophyta</taxon>
        <taxon>Tracheophyta</taxon>
        <taxon>Spermatophyta</taxon>
        <taxon>Magnoliopsida</taxon>
        <taxon>eudicotyledons</taxon>
        <taxon>Gunneridae</taxon>
        <taxon>Pentapetalae</taxon>
        <taxon>Saxifragales</taxon>
        <taxon>Crassulaceae</taxon>
        <taxon>Kalanchoe</taxon>
    </lineage>
</organism>
<dbReference type="AlphaFoldDB" id="A0A7N0TJ74"/>
<feature type="region of interest" description="Disordered" evidence="2">
    <location>
        <begin position="1"/>
        <end position="34"/>
    </location>
</feature>
<dbReference type="PANTHER" id="PTHR36386:SF1">
    <property type="entry name" value="OS06G0683900 PROTEIN"/>
    <property type="match status" value="1"/>
</dbReference>
<feature type="region of interest" description="Disordered" evidence="2">
    <location>
        <begin position="239"/>
        <end position="272"/>
    </location>
</feature>
<reference evidence="3" key="1">
    <citation type="submission" date="2021-01" db="UniProtKB">
        <authorList>
            <consortium name="EnsemblPlants"/>
        </authorList>
    </citation>
    <scope>IDENTIFICATION</scope>
</reference>
<accession>A0A7N0TJ74</accession>
<dbReference type="OMA" id="WIKSPIS"/>
<name>A0A7N0TJ74_KALFE</name>
<evidence type="ECO:0000256" key="2">
    <source>
        <dbReference type="SAM" id="MobiDB-lite"/>
    </source>
</evidence>
<proteinExistence type="predicted"/>
<dbReference type="Gramene" id="Kaladp0039s0038.1.v1.1">
    <property type="protein sequence ID" value="Kaladp0039s0038.1.v1.1.CDS.1"/>
    <property type="gene ID" value="Kaladp0039s0038.v1.1"/>
</dbReference>
<feature type="region of interest" description="Disordered" evidence="2">
    <location>
        <begin position="291"/>
        <end position="363"/>
    </location>
</feature>
<feature type="compositionally biased region" description="Polar residues" evidence="2">
    <location>
        <begin position="313"/>
        <end position="325"/>
    </location>
</feature>
<dbReference type="Proteomes" id="UP000594263">
    <property type="component" value="Unplaced"/>
</dbReference>